<evidence type="ECO:0000313" key="3">
    <source>
        <dbReference type="Proteomes" id="UP001187734"/>
    </source>
</evidence>
<name>A0AAE8M7G1_9HYPO</name>
<accession>A0AAE8M7G1</accession>
<gene>
    <name evidence="2" type="ORF">FTOL_04664</name>
</gene>
<feature type="compositionally biased region" description="Polar residues" evidence="1">
    <location>
        <begin position="1"/>
        <end position="18"/>
    </location>
</feature>
<evidence type="ECO:0000313" key="2">
    <source>
        <dbReference type="EMBL" id="SPJ74933.1"/>
    </source>
</evidence>
<dbReference type="EMBL" id="ONZP01000142">
    <property type="protein sequence ID" value="SPJ74933.1"/>
    <property type="molecule type" value="Genomic_DNA"/>
</dbReference>
<reference evidence="2" key="1">
    <citation type="submission" date="2018-03" db="EMBL/GenBank/DDBJ databases">
        <authorList>
            <person name="Guldener U."/>
        </authorList>
    </citation>
    <scope>NUCLEOTIDE SEQUENCE</scope>
</reference>
<keyword evidence="3" id="KW-1185">Reference proteome</keyword>
<feature type="region of interest" description="Disordered" evidence="1">
    <location>
        <begin position="1"/>
        <end position="22"/>
    </location>
</feature>
<dbReference type="AlphaFoldDB" id="A0AAE8M7G1"/>
<proteinExistence type="predicted"/>
<evidence type="ECO:0000256" key="1">
    <source>
        <dbReference type="SAM" id="MobiDB-lite"/>
    </source>
</evidence>
<dbReference type="Proteomes" id="UP001187734">
    <property type="component" value="Unassembled WGS sequence"/>
</dbReference>
<sequence length="89" mass="9685">MATGRPSSQAKPANNQKSPGPRSLMLALNIYDTTSVQERLLRRAAASVRSAEAVDQSSTNKLSGANHKDKDFQDLDDFMKASSCLRSML</sequence>
<protein>
    <submittedName>
        <fullName evidence="2">Uncharacterized protein</fullName>
    </submittedName>
</protein>
<comment type="caution">
    <text evidence="2">The sequence shown here is derived from an EMBL/GenBank/DDBJ whole genome shotgun (WGS) entry which is preliminary data.</text>
</comment>
<organism evidence="2 3">
    <name type="scientific">Fusarium torulosum</name>
    <dbReference type="NCBI Taxonomy" id="33205"/>
    <lineage>
        <taxon>Eukaryota</taxon>
        <taxon>Fungi</taxon>
        <taxon>Dikarya</taxon>
        <taxon>Ascomycota</taxon>
        <taxon>Pezizomycotina</taxon>
        <taxon>Sordariomycetes</taxon>
        <taxon>Hypocreomycetidae</taxon>
        <taxon>Hypocreales</taxon>
        <taxon>Nectriaceae</taxon>
        <taxon>Fusarium</taxon>
    </lineage>
</organism>
<feature type="region of interest" description="Disordered" evidence="1">
    <location>
        <begin position="48"/>
        <end position="70"/>
    </location>
</feature>